<feature type="domain" description="PAC" evidence="9">
    <location>
        <begin position="354"/>
        <end position="407"/>
    </location>
</feature>
<evidence type="ECO:0000256" key="3">
    <source>
        <dbReference type="ARBA" id="ARBA00022553"/>
    </source>
</evidence>
<protein>
    <recommendedName>
        <fullName evidence="2">histidine kinase</fullName>
        <ecNumber evidence="2">2.7.13.3</ecNumber>
    </recommendedName>
</protein>
<evidence type="ECO:0000259" key="7">
    <source>
        <dbReference type="PROSITE" id="PS50109"/>
    </source>
</evidence>
<dbReference type="Gene3D" id="3.30.450.20">
    <property type="entry name" value="PAS domain"/>
    <property type="match status" value="6"/>
</dbReference>
<reference evidence="10 11" key="1">
    <citation type="submission" date="2019-03" db="EMBL/GenBank/DDBJ databases">
        <title>Dyadobacter AR-3-6 sp. nov., isolated from arctic soil.</title>
        <authorList>
            <person name="Chaudhary D.K."/>
        </authorList>
    </citation>
    <scope>NUCLEOTIDE SEQUENCE [LARGE SCALE GENOMIC DNA]</scope>
    <source>
        <strain evidence="10 11">AR-3-6</strain>
    </source>
</reference>
<dbReference type="PANTHER" id="PTHR43304:SF1">
    <property type="entry name" value="PAC DOMAIN-CONTAINING PROTEIN"/>
    <property type="match status" value="1"/>
</dbReference>
<dbReference type="EMBL" id="SMFL01000015">
    <property type="protein sequence ID" value="TDE10527.1"/>
    <property type="molecule type" value="Genomic_DNA"/>
</dbReference>
<dbReference type="InterPro" id="IPR013656">
    <property type="entry name" value="PAS_4"/>
</dbReference>
<keyword evidence="5" id="KW-0418">Kinase</keyword>
<evidence type="ECO:0000259" key="8">
    <source>
        <dbReference type="PROSITE" id="PS50112"/>
    </source>
</evidence>
<evidence type="ECO:0000256" key="4">
    <source>
        <dbReference type="ARBA" id="ARBA00022679"/>
    </source>
</evidence>
<feature type="domain" description="PAC" evidence="9">
    <location>
        <begin position="615"/>
        <end position="668"/>
    </location>
</feature>
<dbReference type="InterPro" id="IPR003661">
    <property type="entry name" value="HisK_dim/P_dom"/>
</dbReference>
<dbReference type="GO" id="GO:0000155">
    <property type="term" value="F:phosphorelay sensor kinase activity"/>
    <property type="evidence" value="ECO:0007669"/>
    <property type="project" value="InterPro"/>
</dbReference>
<proteinExistence type="predicted"/>
<dbReference type="Pfam" id="PF13426">
    <property type="entry name" value="PAS_9"/>
    <property type="match status" value="1"/>
</dbReference>
<evidence type="ECO:0000313" key="11">
    <source>
        <dbReference type="Proteomes" id="UP000294850"/>
    </source>
</evidence>
<dbReference type="SUPFAM" id="SSF55874">
    <property type="entry name" value="ATPase domain of HSP90 chaperone/DNA topoisomerase II/histidine kinase"/>
    <property type="match status" value="1"/>
</dbReference>
<dbReference type="SUPFAM" id="SSF47384">
    <property type="entry name" value="Homodimeric domain of signal transducing histidine kinase"/>
    <property type="match status" value="1"/>
</dbReference>
<dbReference type="SMART" id="SM00387">
    <property type="entry name" value="HATPase_c"/>
    <property type="match status" value="1"/>
</dbReference>
<dbReference type="InterPro" id="IPR036890">
    <property type="entry name" value="HATPase_C_sf"/>
</dbReference>
<gene>
    <name evidence="10" type="ORF">E0F88_27995</name>
</gene>
<dbReference type="SMART" id="SM00086">
    <property type="entry name" value="PAC"/>
    <property type="match status" value="5"/>
</dbReference>
<feature type="coiled-coil region" evidence="6">
    <location>
        <begin position="791"/>
        <end position="832"/>
    </location>
</feature>
<dbReference type="Gene3D" id="3.30.565.10">
    <property type="entry name" value="Histidine kinase-like ATPase, C-terminal domain"/>
    <property type="match status" value="1"/>
</dbReference>
<evidence type="ECO:0000256" key="1">
    <source>
        <dbReference type="ARBA" id="ARBA00000085"/>
    </source>
</evidence>
<keyword evidence="3" id="KW-0597">Phosphoprotein</keyword>
<dbReference type="InterPro" id="IPR035965">
    <property type="entry name" value="PAS-like_dom_sf"/>
</dbReference>
<dbReference type="InterPro" id="IPR000700">
    <property type="entry name" value="PAS-assoc_C"/>
</dbReference>
<dbReference type="PROSITE" id="PS50112">
    <property type="entry name" value="PAS"/>
    <property type="match status" value="1"/>
</dbReference>
<feature type="domain" description="PAC" evidence="9">
    <location>
        <begin position="482"/>
        <end position="537"/>
    </location>
</feature>
<organism evidence="10 11">
    <name type="scientific">Dyadobacter psychrotolerans</name>
    <dbReference type="NCBI Taxonomy" id="2541721"/>
    <lineage>
        <taxon>Bacteria</taxon>
        <taxon>Pseudomonadati</taxon>
        <taxon>Bacteroidota</taxon>
        <taxon>Cytophagia</taxon>
        <taxon>Cytophagales</taxon>
        <taxon>Spirosomataceae</taxon>
        <taxon>Dyadobacter</taxon>
    </lineage>
</organism>
<evidence type="ECO:0000313" key="10">
    <source>
        <dbReference type="EMBL" id="TDE10527.1"/>
    </source>
</evidence>
<dbReference type="InterPro" id="IPR036097">
    <property type="entry name" value="HisK_dim/P_sf"/>
</dbReference>
<feature type="domain" description="PAS" evidence="8">
    <location>
        <begin position="538"/>
        <end position="609"/>
    </location>
</feature>
<evidence type="ECO:0000256" key="5">
    <source>
        <dbReference type="ARBA" id="ARBA00022777"/>
    </source>
</evidence>
<dbReference type="InterPro" id="IPR003594">
    <property type="entry name" value="HATPase_dom"/>
</dbReference>
<dbReference type="PROSITE" id="PS50109">
    <property type="entry name" value="HIS_KIN"/>
    <property type="match status" value="1"/>
</dbReference>
<dbReference type="InterPro" id="IPR004358">
    <property type="entry name" value="Sig_transdc_His_kin-like_C"/>
</dbReference>
<dbReference type="InterPro" id="IPR005467">
    <property type="entry name" value="His_kinase_dom"/>
</dbReference>
<sequence length="1073" mass="120164">MEGTSKPFSPDSAAEIQRLELALESAGIGTWELDFNTGQVRWCHRTKALFHFSGDDIVPLEKLLEQIHHADRQLFEESLKFLNYHPSPNTLSVEIRADEKVEADTIWVSCKGQIHVDPSNNTNRFLGTFIDVTKDVLSREQVREGEKHQRGFQTIVEQAPMAIGLLKGRDFVIELGNEKIFEVWGKDSSVIGKRLIDALPEIKDQVFMEILGDVYECGEPYYGNGMLAKLIRNDSPENVYFDFVYTPMRDDDGVINGIMILATEVTRQYHAIRNLAESESKFRALIDQAPVATCLFVGKDMVVELANQPMIDYWGKDKSVIGKPLREALPELEGQPFLDILDEILTTGEAYSSKNAPVEIEVGGVMSTYYFNFTYKPIFDGEGEVYGIVNMSIDVTAQVLAQKALEESEAKLRSVVASAPAAIGLFVGRDLIVEMPNQAFIDIVGKGPDIVGIPLREVMPELNNQAFLQILDDVFTTGIMYQSFGAQVNIVQNGVMSHNYYNITYSPIFDNEGKVYAILDIAIDVTERVLAQQQVEESERQLLDLFEQSPIAIAIISKDNLTITMANPFYGEMVGRKIEEVIGKPMLEAMPELVGQGFEKLIESVMSTGIPYLSKEQPVDILRNNEIRKIYIDLTYQPQRDAENHITGVFVVATDVTQQVEARQKIEEAESSLRGAIELADLGTWQLDIVNGTLEFSERLKGWFGFEKEDTITPEQGFLPIRESDKPVMQAAMDHALKMGTDGIFDVEYRLDTGGMERIIHAQGKSFYNEKGEVYKVVGTAQDVTVQRKVKLALEQQVQERTEELEVMNEELASINEEYVATNEELAESNNLLVQSNLNLQQFAYVASHDLQEPLRKIQSFGNLLVNRYSEQLGEGVGYLSRMQSAAKRMSDLIEDLLTFSKISSKKENTQTISLSEVIHDVLTDLELVIQESAAEVTVTHLPDIQGDPTQIGQLFQNLISNALKFRKPNVNPVINIRSEIVSNNDLPLSVVPSRAASLYYKFEVSDNGIGFDQKYADRIFQLFQRLHGRSEYTGTGIGLAICDRVAANHGGTISVTSEPGRGSTFSVYLPFQ</sequence>
<dbReference type="CDD" id="cd00082">
    <property type="entry name" value="HisKA"/>
    <property type="match status" value="1"/>
</dbReference>
<name>A0A4R5DC56_9BACT</name>
<feature type="domain" description="Histidine kinase" evidence="7">
    <location>
        <begin position="846"/>
        <end position="1073"/>
    </location>
</feature>
<dbReference type="OrthoDB" id="9766459at2"/>
<comment type="caution">
    <text evidence="10">The sequence shown here is derived from an EMBL/GenBank/DDBJ whole genome shotgun (WGS) entry which is preliminary data.</text>
</comment>
<keyword evidence="4" id="KW-0808">Transferase</keyword>
<dbReference type="Pfam" id="PF02518">
    <property type="entry name" value="HATPase_c"/>
    <property type="match status" value="1"/>
</dbReference>
<evidence type="ECO:0000256" key="2">
    <source>
        <dbReference type="ARBA" id="ARBA00012438"/>
    </source>
</evidence>
<dbReference type="SUPFAM" id="SSF55785">
    <property type="entry name" value="PYP-like sensor domain (PAS domain)"/>
    <property type="match status" value="6"/>
</dbReference>
<dbReference type="InterPro" id="IPR000014">
    <property type="entry name" value="PAS"/>
</dbReference>
<dbReference type="InterPro" id="IPR001610">
    <property type="entry name" value="PAC"/>
</dbReference>
<dbReference type="RefSeq" id="WP_131961649.1">
    <property type="nucleotide sequence ID" value="NZ_SMFL01000015.1"/>
</dbReference>
<dbReference type="NCBIfam" id="TIGR00229">
    <property type="entry name" value="sensory_box"/>
    <property type="match status" value="2"/>
</dbReference>
<dbReference type="Pfam" id="PF08448">
    <property type="entry name" value="PAS_4"/>
    <property type="match status" value="4"/>
</dbReference>
<dbReference type="PRINTS" id="PR00344">
    <property type="entry name" value="BCTRLSENSOR"/>
</dbReference>
<comment type="catalytic activity">
    <reaction evidence="1">
        <text>ATP + protein L-histidine = ADP + protein N-phospho-L-histidine.</text>
        <dbReference type="EC" id="2.7.13.3"/>
    </reaction>
</comment>
<dbReference type="FunFam" id="3.30.565.10:FF:000006">
    <property type="entry name" value="Sensor histidine kinase WalK"/>
    <property type="match status" value="1"/>
</dbReference>
<evidence type="ECO:0000256" key="6">
    <source>
        <dbReference type="SAM" id="Coils"/>
    </source>
</evidence>
<keyword evidence="11" id="KW-1185">Reference proteome</keyword>
<dbReference type="AlphaFoldDB" id="A0A4R5DC56"/>
<evidence type="ECO:0000259" key="9">
    <source>
        <dbReference type="PROSITE" id="PS50113"/>
    </source>
</evidence>
<keyword evidence="6" id="KW-0175">Coiled coil</keyword>
<feature type="domain" description="PAC" evidence="9">
    <location>
        <begin position="743"/>
        <end position="796"/>
    </location>
</feature>
<dbReference type="Gene3D" id="1.10.287.130">
    <property type="match status" value="1"/>
</dbReference>
<accession>A0A4R5DC56</accession>
<dbReference type="PROSITE" id="PS50113">
    <property type="entry name" value="PAC"/>
    <property type="match status" value="4"/>
</dbReference>
<dbReference type="SMART" id="SM00091">
    <property type="entry name" value="PAS"/>
    <property type="match status" value="5"/>
</dbReference>
<dbReference type="EC" id="2.7.13.3" evidence="2"/>
<dbReference type="Pfam" id="PF00512">
    <property type="entry name" value="HisKA"/>
    <property type="match status" value="1"/>
</dbReference>
<dbReference type="SMART" id="SM00388">
    <property type="entry name" value="HisKA"/>
    <property type="match status" value="1"/>
</dbReference>
<dbReference type="CDD" id="cd00130">
    <property type="entry name" value="PAS"/>
    <property type="match status" value="2"/>
</dbReference>
<dbReference type="PANTHER" id="PTHR43304">
    <property type="entry name" value="PHYTOCHROME-LIKE PROTEIN CPH1"/>
    <property type="match status" value="1"/>
</dbReference>
<dbReference type="Proteomes" id="UP000294850">
    <property type="component" value="Unassembled WGS sequence"/>
</dbReference>
<dbReference type="InterPro" id="IPR052162">
    <property type="entry name" value="Sensor_kinase/Photoreceptor"/>
</dbReference>